<feature type="transmembrane region" description="Helical" evidence="1">
    <location>
        <begin position="62"/>
        <end position="79"/>
    </location>
</feature>
<dbReference type="EMBL" id="CADCXN010000065">
    <property type="protein sequence ID" value="CAA9891165.1"/>
    <property type="molecule type" value="Genomic_DNA"/>
</dbReference>
<evidence type="ECO:0000256" key="1">
    <source>
        <dbReference type="SAM" id="Phobius"/>
    </source>
</evidence>
<dbReference type="Gene3D" id="1.20.5.340">
    <property type="match status" value="1"/>
</dbReference>
<dbReference type="AlphaFoldDB" id="A0A8S0WQ05"/>
<reference evidence="2 3" key="1">
    <citation type="submission" date="2020-02" db="EMBL/GenBank/DDBJ databases">
        <authorList>
            <person name="Hogendoorn C."/>
        </authorList>
    </citation>
    <scope>NUCLEOTIDE SEQUENCE [LARGE SCALE GENOMIC DNA]</scope>
    <source>
        <strain evidence="2">METHB21</strain>
    </source>
</reference>
<keyword evidence="1" id="KW-1133">Transmembrane helix</keyword>
<protein>
    <recommendedName>
        <fullName evidence="4">DUF1640 domain-containing protein</fullName>
    </recommendedName>
</protein>
<sequence>MTTITFDTLALVAKLKAANFSQEQAEAVVRVIADAQDQIVTREYLDNRLQQELNPIKTDLAVLKWMMGMLLAGMLSLILKTFF</sequence>
<evidence type="ECO:0000313" key="3">
    <source>
        <dbReference type="Proteomes" id="UP000494216"/>
    </source>
</evidence>
<accession>A0A8S0WQ05</accession>
<keyword evidence="3" id="KW-1185">Reference proteome</keyword>
<dbReference type="Proteomes" id="UP000494216">
    <property type="component" value="Unassembled WGS sequence"/>
</dbReference>
<dbReference type="RefSeq" id="WP_174626049.1">
    <property type="nucleotide sequence ID" value="NZ_CADCXN010000065.1"/>
</dbReference>
<evidence type="ECO:0000313" key="2">
    <source>
        <dbReference type="EMBL" id="CAA9891165.1"/>
    </source>
</evidence>
<organism evidence="2 3">
    <name type="scientific">Candidatus Methylobacter favarea</name>
    <dbReference type="NCBI Taxonomy" id="2707345"/>
    <lineage>
        <taxon>Bacteria</taxon>
        <taxon>Pseudomonadati</taxon>
        <taxon>Pseudomonadota</taxon>
        <taxon>Gammaproteobacteria</taxon>
        <taxon>Methylococcales</taxon>
        <taxon>Methylococcaceae</taxon>
        <taxon>Methylobacter</taxon>
    </lineage>
</organism>
<proteinExistence type="predicted"/>
<keyword evidence="1" id="KW-0812">Transmembrane</keyword>
<comment type="caution">
    <text evidence="2">The sequence shown here is derived from an EMBL/GenBank/DDBJ whole genome shotgun (WGS) entry which is preliminary data.</text>
</comment>
<gene>
    <name evidence="2" type="ORF">METHB2_360006</name>
</gene>
<name>A0A8S0WQ05_9GAMM</name>
<keyword evidence="1" id="KW-0472">Membrane</keyword>
<evidence type="ECO:0008006" key="4">
    <source>
        <dbReference type="Google" id="ProtNLM"/>
    </source>
</evidence>